<dbReference type="PANTHER" id="PTHR43320:SF2">
    <property type="entry name" value="2-DEHYDRO-3-DEOXYGLUCONOKINASE_2-DEHYDRO-3-DEOXYGALACTONOKINASE"/>
    <property type="match status" value="1"/>
</dbReference>
<feature type="domain" description="Carbohydrate kinase PfkB" evidence="4">
    <location>
        <begin position="4"/>
        <end position="319"/>
    </location>
</feature>
<dbReference type="InterPro" id="IPR029056">
    <property type="entry name" value="Ribokinase-like"/>
</dbReference>
<keyword evidence="3 5" id="KW-0418">Kinase</keyword>
<sequence length="342" mass="35962">MGKRILCFGELLLRLGAPGREFLLQSRHLDVHVGGAEANVAVSLARFGHEVAMAGTVASNALGDGAIGELRRHGVDVSRIARAAGRMGLYFFAAGAGLRPSDVVYDRAESAFAQAPAASYRWPEILDGAECLHVSGVTPAVGPRAAEAALAAVRAARAQGTTVSFDGNFRPKLWAAWNDAPAPLLRSLLAEADIAFIDHRDIDLVLGTEDGEAGEYASAERTLQASARAFAAFPHLQRIACTQRTVHSVDRHSLGALMVRRGGEVQRIDPLPVDGIVDRIGGGDAFAAGLLHGVLSGMDDARTLAFGLAAARLKHSVPGDFNLVGAADVEALVDSGRLDVRR</sequence>
<dbReference type="CDD" id="cd01166">
    <property type="entry name" value="KdgK"/>
    <property type="match status" value="1"/>
</dbReference>
<evidence type="ECO:0000256" key="1">
    <source>
        <dbReference type="ARBA" id="ARBA00010688"/>
    </source>
</evidence>
<comment type="similarity">
    <text evidence="1">Belongs to the carbohydrate kinase PfkB family.</text>
</comment>
<dbReference type="GO" id="GO:0016301">
    <property type="term" value="F:kinase activity"/>
    <property type="evidence" value="ECO:0007669"/>
    <property type="project" value="UniProtKB-KW"/>
</dbReference>
<dbReference type="Pfam" id="PF00294">
    <property type="entry name" value="PfkB"/>
    <property type="match status" value="1"/>
</dbReference>
<protein>
    <submittedName>
        <fullName evidence="5">2-keto-3-deoxygluconate kinase</fullName>
    </submittedName>
</protein>
<keyword evidence="2" id="KW-0808">Transferase</keyword>
<evidence type="ECO:0000313" key="6">
    <source>
        <dbReference type="Proteomes" id="UP000218968"/>
    </source>
</evidence>
<evidence type="ECO:0000256" key="3">
    <source>
        <dbReference type="ARBA" id="ARBA00022777"/>
    </source>
</evidence>
<evidence type="ECO:0000313" key="5">
    <source>
        <dbReference type="EMBL" id="ATD68510.1"/>
    </source>
</evidence>
<dbReference type="InterPro" id="IPR052700">
    <property type="entry name" value="Carb_kinase_PfkB-like"/>
</dbReference>
<organism evidence="5 6">
    <name type="scientific">Luteimonas chenhongjianii</name>
    <dbReference type="NCBI Taxonomy" id="2006110"/>
    <lineage>
        <taxon>Bacteria</taxon>
        <taxon>Pseudomonadati</taxon>
        <taxon>Pseudomonadota</taxon>
        <taxon>Gammaproteobacteria</taxon>
        <taxon>Lysobacterales</taxon>
        <taxon>Lysobacteraceae</taxon>
        <taxon>Luteimonas</taxon>
    </lineage>
</organism>
<dbReference type="AlphaFoldDB" id="A0A290XH97"/>
<evidence type="ECO:0000256" key="2">
    <source>
        <dbReference type="ARBA" id="ARBA00022679"/>
    </source>
</evidence>
<name>A0A290XH97_9GAMM</name>
<evidence type="ECO:0000259" key="4">
    <source>
        <dbReference type="Pfam" id="PF00294"/>
    </source>
</evidence>
<gene>
    <name evidence="5" type="ORF">CNR27_14590</name>
</gene>
<dbReference type="Proteomes" id="UP000218968">
    <property type="component" value="Chromosome"/>
</dbReference>
<dbReference type="Gene3D" id="3.40.1190.20">
    <property type="match status" value="1"/>
</dbReference>
<dbReference type="SUPFAM" id="SSF53613">
    <property type="entry name" value="Ribokinase-like"/>
    <property type="match status" value="1"/>
</dbReference>
<dbReference type="EMBL" id="CP023406">
    <property type="protein sequence ID" value="ATD68510.1"/>
    <property type="molecule type" value="Genomic_DNA"/>
</dbReference>
<dbReference type="RefSeq" id="WP_096299929.1">
    <property type="nucleotide sequence ID" value="NZ_CP023406.1"/>
</dbReference>
<reference evidence="6" key="1">
    <citation type="submission" date="2017-09" db="EMBL/GenBank/DDBJ databases">
        <title>Luteimonas liuhanmingii sp.nov., isolated from the intestinal contents of Tibetan Plateau Pika in Yushu, Qinghai Province, China.</title>
        <authorList>
            <person name="Gui Z."/>
        </authorList>
    </citation>
    <scope>NUCLEOTIDE SEQUENCE [LARGE SCALE GENOMIC DNA]</scope>
    <source>
        <strain evidence="6">100111</strain>
    </source>
</reference>
<proteinExistence type="inferred from homology"/>
<dbReference type="OrthoDB" id="9795789at2"/>
<dbReference type="KEGG" id="lum:CNR27_14590"/>
<keyword evidence="6" id="KW-1185">Reference proteome</keyword>
<accession>A0A290XH97</accession>
<dbReference type="InterPro" id="IPR011611">
    <property type="entry name" value="PfkB_dom"/>
</dbReference>
<dbReference type="PANTHER" id="PTHR43320">
    <property type="entry name" value="SUGAR KINASE"/>
    <property type="match status" value="1"/>
</dbReference>